<dbReference type="RefSeq" id="WP_133965318.1">
    <property type="nucleotide sequence ID" value="NZ_SORL01000001.1"/>
</dbReference>
<gene>
    <name evidence="1" type="ORF">DFQ06_0002</name>
</gene>
<keyword evidence="2" id="KW-1185">Reference proteome</keyword>
<evidence type="ECO:0000313" key="2">
    <source>
        <dbReference type="Proteomes" id="UP000294824"/>
    </source>
</evidence>
<protein>
    <submittedName>
        <fullName evidence="1">Uncharacterized protein</fullName>
    </submittedName>
</protein>
<accession>A0A4R8MKZ8</accession>
<sequence length="233" mass="27564">MSFKKPFHRNYRPVKEQPNSGYSDWAYIIEKDYSQNPEHYTRAFLIIQEDLLKLFQFIEPSDINSTTFSYRVHELLMRTCIEVEANFKAIFKENIYEPVYKNGSRIGEPRPENIRKPSLSWKTDGGLEWYQAYNQSKHDRLNNFEQANLKNLIDAYSGLCVLLSSQFRHVDFQPGPDNIQASGYCYFGGGFGIGDYLMVDYPDDWKDEEKYDFNWSDLIKEGNRFEKIDYNNI</sequence>
<evidence type="ECO:0000313" key="1">
    <source>
        <dbReference type="EMBL" id="TDY65404.1"/>
    </source>
</evidence>
<dbReference type="Proteomes" id="UP000294824">
    <property type="component" value="Unassembled WGS sequence"/>
</dbReference>
<proteinExistence type="predicted"/>
<name>A0A4R8MKZ8_9FLAO</name>
<dbReference type="AlphaFoldDB" id="A0A4R8MKZ8"/>
<comment type="caution">
    <text evidence="1">The sequence shown here is derived from an EMBL/GenBank/DDBJ whole genome shotgun (WGS) entry which is preliminary data.</text>
</comment>
<reference evidence="1 2" key="1">
    <citation type="submission" date="2019-03" db="EMBL/GenBank/DDBJ databases">
        <title>Genomic Encyclopedia of Type Strains, Phase III (KMG-III): the genomes of soil and plant-associated and newly described type strains.</title>
        <authorList>
            <person name="Whitman W."/>
        </authorList>
    </citation>
    <scope>NUCLEOTIDE SEQUENCE [LARGE SCALE GENOMIC DNA]</scope>
    <source>
        <strain evidence="1 2">CECT 8301</strain>
    </source>
</reference>
<organism evidence="1 2">
    <name type="scientific">Algibacter lectus</name>
    <dbReference type="NCBI Taxonomy" id="221126"/>
    <lineage>
        <taxon>Bacteria</taxon>
        <taxon>Pseudomonadati</taxon>
        <taxon>Bacteroidota</taxon>
        <taxon>Flavobacteriia</taxon>
        <taxon>Flavobacteriales</taxon>
        <taxon>Flavobacteriaceae</taxon>
        <taxon>Algibacter</taxon>
    </lineage>
</organism>
<dbReference type="EMBL" id="SORL01000001">
    <property type="protein sequence ID" value="TDY65404.1"/>
    <property type="molecule type" value="Genomic_DNA"/>
</dbReference>